<gene>
    <name evidence="3" type="ORF">EZS27_023207</name>
</gene>
<feature type="domain" description="PG-1098 ferredoxin-like" evidence="2">
    <location>
        <begin position="161"/>
        <end position="204"/>
    </location>
</feature>
<protein>
    <submittedName>
        <fullName evidence="3">Uncharacterized protein</fullName>
    </submittedName>
</protein>
<dbReference type="InterPro" id="IPR054168">
    <property type="entry name" value="PG_1098_Fer"/>
</dbReference>
<dbReference type="Pfam" id="PF22013">
    <property type="entry name" value="PG_1098_Fer"/>
    <property type="match status" value="1"/>
</dbReference>
<evidence type="ECO:0000259" key="2">
    <source>
        <dbReference type="Pfam" id="PF22013"/>
    </source>
</evidence>
<dbReference type="SUPFAM" id="SSF53335">
    <property type="entry name" value="S-adenosyl-L-methionine-dependent methyltransferases"/>
    <property type="match status" value="1"/>
</dbReference>
<dbReference type="EMBL" id="SNRY01001921">
    <property type="protein sequence ID" value="KAA6327840.1"/>
    <property type="molecule type" value="Genomic_DNA"/>
</dbReference>
<evidence type="ECO:0000313" key="3">
    <source>
        <dbReference type="EMBL" id="KAA6327840.1"/>
    </source>
</evidence>
<evidence type="ECO:0000259" key="1">
    <source>
        <dbReference type="Pfam" id="PF18096"/>
    </source>
</evidence>
<feature type="domain" description="THUMP-like" evidence="1">
    <location>
        <begin position="205"/>
        <end position="276"/>
    </location>
</feature>
<reference evidence="3" key="1">
    <citation type="submission" date="2019-03" db="EMBL/GenBank/DDBJ databases">
        <title>Single cell metagenomics reveals metabolic interactions within the superorganism composed of flagellate Streblomastix strix and complex community of Bacteroidetes bacteria on its surface.</title>
        <authorList>
            <person name="Treitli S.C."/>
            <person name="Kolisko M."/>
            <person name="Husnik F."/>
            <person name="Keeling P."/>
            <person name="Hampl V."/>
        </authorList>
    </citation>
    <scope>NUCLEOTIDE SEQUENCE</scope>
    <source>
        <strain evidence="3">STM</strain>
    </source>
</reference>
<comment type="caution">
    <text evidence="3">The sequence shown here is derived from an EMBL/GenBank/DDBJ whole genome shotgun (WGS) entry which is preliminary data.</text>
</comment>
<dbReference type="Gene3D" id="3.40.50.150">
    <property type="entry name" value="Vaccinia Virus protein VP39"/>
    <property type="match status" value="1"/>
</dbReference>
<accession>A0A5J4R3D4</accession>
<feature type="non-terminal residue" evidence="3">
    <location>
        <position position="1"/>
    </location>
</feature>
<dbReference type="Pfam" id="PF18096">
    <property type="entry name" value="Thump_like"/>
    <property type="match status" value="1"/>
</dbReference>
<organism evidence="3">
    <name type="scientific">termite gut metagenome</name>
    <dbReference type="NCBI Taxonomy" id="433724"/>
    <lineage>
        <taxon>unclassified sequences</taxon>
        <taxon>metagenomes</taxon>
        <taxon>organismal metagenomes</taxon>
    </lineage>
</organism>
<proteinExistence type="predicted"/>
<name>A0A5J4R3D4_9ZZZZ</name>
<dbReference type="InterPro" id="IPR041497">
    <property type="entry name" value="Thump-like"/>
</dbReference>
<sequence length="277" mass="31086">QKELCELAAHNFPLLGLNHIAIENADAVSYLKKMGTVDCIYIDPARRDMHGKKLVRLADCEPDVSEWEDLLLTKATKVLVKLSPMLDLSQALHFLPHTEEVHIVSVCNECKELLLILGSNTGKEILVHCVNITGERQDSFVFTHEEEPSAACTYTDKLEAFLYEPNASILKAGAFRSIAGRYDIKKLHPNSHLYTSNTFMADFPGRRFLITGSCSSGKREMRDLLSGLEKAHITVRNFPATVEELRKRIKLPDGGNVYLFATMLADESKVLIRCEKP</sequence>
<dbReference type="AlphaFoldDB" id="A0A5J4R3D4"/>
<dbReference type="InterPro" id="IPR029063">
    <property type="entry name" value="SAM-dependent_MTases_sf"/>
</dbReference>